<comment type="similarity">
    <text evidence="1">Belongs to the cytochrome P450 family.</text>
</comment>
<evidence type="ECO:0000256" key="1">
    <source>
        <dbReference type="ARBA" id="ARBA00010617"/>
    </source>
</evidence>
<dbReference type="VEuPathDB" id="FungiDB:HMPREF1541_08998"/>
<evidence type="ECO:0008006" key="4">
    <source>
        <dbReference type="Google" id="ProtNLM"/>
    </source>
</evidence>
<dbReference type="InterPro" id="IPR050121">
    <property type="entry name" value="Cytochrome_P450_monoxygenase"/>
</dbReference>
<dbReference type="Proteomes" id="UP000030752">
    <property type="component" value="Unassembled WGS sequence"/>
</dbReference>
<dbReference type="EMBL" id="KB822725">
    <property type="protein sequence ID" value="ETN36720.1"/>
    <property type="molecule type" value="Genomic_DNA"/>
</dbReference>
<reference evidence="2 3" key="1">
    <citation type="submission" date="2013-03" db="EMBL/GenBank/DDBJ databases">
        <title>The Genome Sequence of Phialophora europaea CBS 101466.</title>
        <authorList>
            <consortium name="The Broad Institute Genomics Platform"/>
            <person name="Cuomo C."/>
            <person name="de Hoog S."/>
            <person name="Gorbushina A."/>
            <person name="Walker B."/>
            <person name="Young S.K."/>
            <person name="Zeng Q."/>
            <person name="Gargeya S."/>
            <person name="Fitzgerald M."/>
            <person name="Haas B."/>
            <person name="Abouelleil A."/>
            <person name="Allen A.W."/>
            <person name="Alvarado L."/>
            <person name="Arachchi H.M."/>
            <person name="Berlin A.M."/>
            <person name="Chapman S.B."/>
            <person name="Gainer-Dewar J."/>
            <person name="Goldberg J."/>
            <person name="Griggs A."/>
            <person name="Gujja S."/>
            <person name="Hansen M."/>
            <person name="Howarth C."/>
            <person name="Imamovic A."/>
            <person name="Ireland A."/>
            <person name="Larimer J."/>
            <person name="McCowan C."/>
            <person name="Murphy C."/>
            <person name="Pearson M."/>
            <person name="Poon T.W."/>
            <person name="Priest M."/>
            <person name="Roberts A."/>
            <person name="Saif S."/>
            <person name="Shea T."/>
            <person name="Sisk P."/>
            <person name="Sykes S."/>
            <person name="Wortman J."/>
            <person name="Nusbaum C."/>
            <person name="Birren B."/>
        </authorList>
    </citation>
    <scope>NUCLEOTIDE SEQUENCE [LARGE SCALE GENOMIC DNA]</scope>
    <source>
        <strain evidence="2 3">CBS 101466</strain>
    </source>
</reference>
<evidence type="ECO:0000313" key="2">
    <source>
        <dbReference type="EMBL" id="ETN36720.1"/>
    </source>
</evidence>
<dbReference type="Gene3D" id="1.10.630.10">
    <property type="entry name" value="Cytochrome P450"/>
    <property type="match status" value="2"/>
</dbReference>
<dbReference type="PRINTS" id="PR00385">
    <property type="entry name" value="P450"/>
</dbReference>
<organism evidence="2 3">
    <name type="scientific">Cyphellophora europaea (strain CBS 101466)</name>
    <name type="common">Phialophora europaea</name>
    <dbReference type="NCBI Taxonomy" id="1220924"/>
    <lineage>
        <taxon>Eukaryota</taxon>
        <taxon>Fungi</taxon>
        <taxon>Dikarya</taxon>
        <taxon>Ascomycota</taxon>
        <taxon>Pezizomycotina</taxon>
        <taxon>Eurotiomycetes</taxon>
        <taxon>Chaetothyriomycetidae</taxon>
        <taxon>Chaetothyriales</taxon>
        <taxon>Cyphellophoraceae</taxon>
        <taxon>Cyphellophora</taxon>
    </lineage>
</organism>
<dbReference type="STRING" id="1220924.W2RK51"/>
<dbReference type="HOGENOM" id="CLU_1777357_0_0_1"/>
<dbReference type="AlphaFoldDB" id="W2RK51"/>
<keyword evidence="3" id="KW-1185">Reference proteome</keyword>
<gene>
    <name evidence="2" type="ORF">HMPREF1541_08998</name>
</gene>
<dbReference type="RefSeq" id="XP_008721538.1">
    <property type="nucleotide sequence ID" value="XM_008723316.1"/>
</dbReference>
<dbReference type="GO" id="GO:0020037">
    <property type="term" value="F:heme binding"/>
    <property type="evidence" value="ECO:0007669"/>
    <property type="project" value="InterPro"/>
</dbReference>
<dbReference type="GeneID" id="19976337"/>
<dbReference type="GO" id="GO:0016705">
    <property type="term" value="F:oxidoreductase activity, acting on paired donors, with incorporation or reduction of molecular oxygen"/>
    <property type="evidence" value="ECO:0007669"/>
    <property type="project" value="InterPro"/>
</dbReference>
<dbReference type="InterPro" id="IPR036396">
    <property type="entry name" value="Cyt_P450_sf"/>
</dbReference>
<protein>
    <recommendedName>
        <fullName evidence="4">Cytochrome P450</fullName>
    </recommendedName>
</protein>
<proteinExistence type="inferred from homology"/>
<sequence length="146" mass="16497">MVGSDTTATAMHMALFFAMTNPRVWGCLHCEIQKEEQSGLSTPVSASQCQQMPYLDAPERWLPGANPGRVLDEMNNTLDLVFGYGKNACLGKSIALIEMQKFVAELSRRFDMSIVRPERPFKSSNRNGLFIQEDMLVRFEKRSCDL</sequence>
<dbReference type="PANTHER" id="PTHR24305">
    <property type="entry name" value="CYTOCHROME P450"/>
    <property type="match status" value="1"/>
</dbReference>
<dbReference type="InterPro" id="IPR001128">
    <property type="entry name" value="Cyt_P450"/>
</dbReference>
<dbReference type="SUPFAM" id="SSF48264">
    <property type="entry name" value="Cytochrome P450"/>
    <property type="match status" value="1"/>
</dbReference>
<dbReference type="PANTHER" id="PTHR24305:SF166">
    <property type="entry name" value="CYTOCHROME P450 12A4, MITOCHONDRIAL-RELATED"/>
    <property type="match status" value="1"/>
</dbReference>
<dbReference type="GO" id="GO:0005506">
    <property type="term" value="F:iron ion binding"/>
    <property type="evidence" value="ECO:0007669"/>
    <property type="project" value="InterPro"/>
</dbReference>
<accession>W2RK51</accession>
<name>W2RK51_CYPE1</name>
<dbReference type="Pfam" id="PF00067">
    <property type="entry name" value="p450"/>
    <property type="match status" value="2"/>
</dbReference>
<dbReference type="GO" id="GO:0004497">
    <property type="term" value="F:monooxygenase activity"/>
    <property type="evidence" value="ECO:0007669"/>
    <property type="project" value="InterPro"/>
</dbReference>
<evidence type="ECO:0000313" key="3">
    <source>
        <dbReference type="Proteomes" id="UP000030752"/>
    </source>
</evidence>
<dbReference type="OrthoDB" id="1470350at2759"/>
<dbReference type="InParanoid" id="W2RK51"/>